<organism evidence="2 3">
    <name type="scientific">Rubroshorea leprosula</name>
    <dbReference type="NCBI Taxonomy" id="152421"/>
    <lineage>
        <taxon>Eukaryota</taxon>
        <taxon>Viridiplantae</taxon>
        <taxon>Streptophyta</taxon>
        <taxon>Embryophyta</taxon>
        <taxon>Tracheophyta</taxon>
        <taxon>Spermatophyta</taxon>
        <taxon>Magnoliopsida</taxon>
        <taxon>eudicotyledons</taxon>
        <taxon>Gunneridae</taxon>
        <taxon>Pentapetalae</taxon>
        <taxon>rosids</taxon>
        <taxon>malvids</taxon>
        <taxon>Malvales</taxon>
        <taxon>Dipterocarpaceae</taxon>
        <taxon>Rubroshorea</taxon>
    </lineage>
</organism>
<dbReference type="Pfam" id="PF13456">
    <property type="entry name" value="RVT_3"/>
    <property type="match status" value="1"/>
</dbReference>
<dbReference type="PANTHER" id="PTHR47723:SF19">
    <property type="entry name" value="POLYNUCLEOTIDYL TRANSFERASE, RIBONUCLEASE H-LIKE SUPERFAMILY PROTEIN"/>
    <property type="match status" value="1"/>
</dbReference>
<proteinExistence type="predicted"/>
<feature type="domain" description="RNase H type-1" evidence="1">
    <location>
        <begin position="1"/>
        <end position="82"/>
    </location>
</feature>
<dbReference type="Proteomes" id="UP001054252">
    <property type="component" value="Unassembled WGS sequence"/>
</dbReference>
<evidence type="ECO:0000313" key="3">
    <source>
        <dbReference type="Proteomes" id="UP001054252"/>
    </source>
</evidence>
<dbReference type="GO" id="GO:0004523">
    <property type="term" value="F:RNA-DNA hybrid ribonuclease activity"/>
    <property type="evidence" value="ECO:0007669"/>
    <property type="project" value="InterPro"/>
</dbReference>
<name>A0AAV5KNH6_9ROSI</name>
<keyword evidence="3" id="KW-1185">Reference proteome</keyword>
<dbReference type="InterPro" id="IPR012337">
    <property type="entry name" value="RNaseH-like_sf"/>
</dbReference>
<dbReference type="PANTHER" id="PTHR47723">
    <property type="entry name" value="OS05G0353850 PROTEIN"/>
    <property type="match status" value="1"/>
</dbReference>
<evidence type="ECO:0000259" key="1">
    <source>
        <dbReference type="Pfam" id="PF13456"/>
    </source>
</evidence>
<dbReference type="InterPro" id="IPR036397">
    <property type="entry name" value="RNaseH_sf"/>
</dbReference>
<dbReference type="InterPro" id="IPR053151">
    <property type="entry name" value="RNase_H-like"/>
</dbReference>
<dbReference type="Gene3D" id="3.30.420.10">
    <property type="entry name" value="Ribonuclease H-like superfamily/Ribonuclease H"/>
    <property type="match status" value="1"/>
</dbReference>
<sequence>MAELWGCREGLKLAASLGVQQLILEMMDSLLAIQLIQTRQVSVGPASVLLTDIFLLIDSFSHCLVQHTLREENSAADFMASMGHDLTLGTTFFPTPPRGIHMILQSDSVGTMFPRK</sequence>
<dbReference type="SUPFAM" id="SSF53098">
    <property type="entry name" value="Ribonuclease H-like"/>
    <property type="match status" value="1"/>
</dbReference>
<dbReference type="CDD" id="cd06222">
    <property type="entry name" value="RNase_H_like"/>
    <property type="match status" value="1"/>
</dbReference>
<dbReference type="AlphaFoldDB" id="A0AAV5KNH6"/>
<reference evidence="2 3" key="1">
    <citation type="journal article" date="2021" name="Commun. Biol.">
        <title>The genome of Shorea leprosula (Dipterocarpaceae) highlights the ecological relevance of drought in aseasonal tropical rainforests.</title>
        <authorList>
            <person name="Ng K.K.S."/>
            <person name="Kobayashi M.J."/>
            <person name="Fawcett J.A."/>
            <person name="Hatakeyama M."/>
            <person name="Paape T."/>
            <person name="Ng C.H."/>
            <person name="Ang C.C."/>
            <person name="Tnah L.H."/>
            <person name="Lee C.T."/>
            <person name="Nishiyama T."/>
            <person name="Sese J."/>
            <person name="O'Brien M.J."/>
            <person name="Copetti D."/>
            <person name="Mohd Noor M.I."/>
            <person name="Ong R.C."/>
            <person name="Putra M."/>
            <person name="Sireger I.Z."/>
            <person name="Indrioko S."/>
            <person name="Kosugi Y."/>
            <person name="Izuno A."/>
            <person name="Isagi Y."/>
            <person name="Lee S.L."/>
            <person name="Shimizu K.K."/>
        </authorList>
    </citation>
    <scope>NUCLEOTIDE SEQUENCE [LARGE SCALE GENOMIC DNA]</scope>
    <source>
        <strain evidence="2">214</strain>
    </source>
</reference>
<protein>
    <recommendedName>
        <fullName evidence="1">RNase H type-1 domain-containing protein</fullName>
    </recommendedName>
</protein>
<dbReference type="GO" id="GO:0003676">
    <property type="term" value="F:nucleic acid binding"/>
    <property type="evidence" value="ECO:0007669"/>
    <property type="project" value="InterPro"/>
</dbReference>
<comment type="caution">
    <text evidence="2">The sequence shown here is derived from an EMBL/GenBank/DDBJ whole genome shotgun (WGS) entry which is preliminary data.</text>
</comment>
<evidence type="ECO:0000313" key="2">
    <source>
        <dbReference type="EMBL" id="GKV26092.1"/>
    </source>
</evidence>
<dbReference type="InterPro" id="IPR044730">
    <property type="entry name" value="RNase_H-like_dom_plant"/>
</dbReference>
<accession>A0AAV5KNH6</accession>
<dbReference type="EMBL" id="BPVZ01000071">
    <property type="protein sequence ID" value="GKV26092.1"/>
    <property type="molecule type" value="Genomic_DNA"/>
</dbReference>
<gene>
    <name evidence="2" type="ORF">SLEP1_g35445</name>
</gene>
<dbReference type="InterPro" id="IPR002156">
    <property type="entry name" value="RNaseH_domain"/>
</dbReference>